<sequence>MELTARDIGRLIELGKKKAELEFKKTIYGDEASELRSVEANWFELSSKAKIAGIELIYPNQRKLDALAKILSGFTKDEVKESIKIRKGRPYEVLHERGTIVKTNYENRFEIAKLCLMAAKMKIDDRKALLDVIAAGCLAKPLRVESLDESGRKKLSRIMKRCGLGLNDFEKEYMPAHPGDHEEKIEVSNRMVWVSHKAIQKIQDNLKKINDINSKIQLKNAERQIRTFGDDEEGHFNTLQQEYLFLLKEQDELLKGYWEEEKISVQI</sequence>
<dbReference type="AlphaFoldDB" id="A0A5E4LXU0"/>
<protein>
    <submittedName>
        <fullName evidence="1">Uncharacterized protein</fullName>
    </submittedName>
</protein>
<dbReference type="EMBL" id="CABMJJ010000011">
    <property type="protein sequence ID" value="VVC04872.1"/>
    <property type="molecule type" value="Genomic_DNA"/>
</dbReference>
<evidence type="ECO:0000313" key="1">
    <source>
        <dbReference type="EMBL" id="VVC04872.1"/>
    </source>
</evidence>
<gene>
    <name evidence="1" type="ORF">LFW2832_01166</name>
</gene>
<comment type="caution">
    <text evidence="1">The sequence shown here is derived from an EMBL/GenBank/DDBJ whole genome shotgun (WGS) entry which is preliminary data.</text>
</comment>
<name>A0A5E4LXU0_9ARCH</name>
<organism evidence="1 2">
    <name type="scientific">Candidatus Bilamarchaeum dharawalense</name>
    <dbReference type="NCBI Taxonomy" id="2885759"/>
    <lineage>
        <taxon>Archaea</taxon>
        <taxon>Candidatus Micrarchaeota</taxon>
        <taxon>Candidatus Micrarchaeia</taxon>
        <taxon>Candidatus Anstonellales</taxon>
        <taxon>Candidatus Bilamarchaeaceae</taxon>
        <taxon>Candidatus Bilamarchaeum</taxon>
    </lineage>
</organism>
<accession>A0A5E4LXU0</accession>
<dbReference type="Proteomes" id="UP000789941">
    <property type="component" value="Unassembled WGS sequence"/>
</dbReference>
<proteinExistence type="predicted"/>
<reference evidence="1 2" key="1">
    <citation type="submission" date="2019-08" db="EMBL/GenBank/DDBJ databases">
        <authorList>
            <person name="Vazquez-Campos X."/>
        </authorList>
    </citation>
    <scope>NUCLEOTIDE SEQUENCE [LARGE SCALE GENOMIC DNA]</scope>
    <source>
        <strain evidence="1">LFW-283_2</strain>
    </source>
</reference>
<evidence type="ECO:0000313" key="2">
    <source>
        <dbReference type="Proteomes" id="UP000789941"/>
    </source>
</evidence>